<keyword evidence="1" id="KW-0862">Zinc</keyword>
<feature type="region of interest" description="Disordered" evidence="2">
    <location>
        <begin position="206"/>
        <end position="292"/>
    </location>
</feature>
<dbReference type="EMBL" id="JAJGCB010000003">
    <property type="protein sequence ID" value="KAJ8993813.1"/>
    <property type="molecule type" value="Genomic_DNA"/>
</dbReference>
<dbReference type="AlphaFoldDB" id="A0AAN6EYU5"/>
<feature type="region of interest" description="Disordered" evidence="2">
    <location>
        <begin position="145"/>
        <end position="164"/>
    </location>
</feature>
<dbReference type="GO" id="GO:0008270">
    <property type="term" value="F:zinc ion binding"/>
    <property type="evidence" value="ECO:0007669"/>
    <property type="project" value="UniProtKB-KW"/>
</dbReference>
<keyword evidence="1" id="KW-0863">Zinc-finger</keyword>
<dbReference type="InterPro" id="IPR000571">
    <property type="entry name" value="Znf_CCCH"/>
</dbReference>
<gene>
    <name evidence="4" type="ORF">HRR80_002317</name>
</gene>
<dbReference type="PROSITE" id="PS50103">
    <property type="entry name" value="ZF_C3H1"/>
    <property type="match status" value="1"/>
</dbReference>
<proteinExistence type="predicted"/>
<keyword evidence="1" id="KW-0479">Metal-binding</keyword>
<protein>
    <recommendedName>
        <fullName evidence="3">C3H1-type domain-containing protein</fullName>
    </recommendedName>
</protein>
<evidence type="ECO:0000256" key="1">
    <source>
        <dbReference type="PROSITE-ProRule" id="PRU00723"/>
    </source>
</evidence>
<evidence type="ECO:0000256" key="2">
    <source>
        <dbReference type="SAM" id="MobiDB-lite"/>
    </source>
</evidence>
<evidence type="ECO:0000313" key="5">
    <source>
        <dbReference type="Proteomes" id="UP001161757"/>
    </source>
</evidence>
<dbReference type="Proteomes" id="UP001161757">
    <property type="component" value="Unassembled WGS sequence"/>
</dbReference>
<name>A0AAN6EYU5_EXODE</name>
<feature type="compositionally biased region" description="Basic and acidic residues" evidence="2">
    <location>
        <begin position="145"/>
        <end position="156"/>
    </location>
</feature>
<evidence type="ECO:0000259" key="3">
    <source>
        <dbReference type="PROSITE" id="PS50103"/>
    </source>
</evidence>
<sequence>MASNPVSKLYTCRYWALGPACPNIDAFGTNICPFAHWDTGRLASHFQQRGTCVSWKHLGYCGRGSGCWYEHRLTGVTGLFQGTIELTGFELQVANAASNSGFNTFSHEALFDLIWAVKRLALQVNPGAGQIKGVSLPPDPIYPDRYRPSGRWDNRNTRNKRKAMAKRQREIQSIQPKANSLPQHAKKWDAKRKMSENLIDFTSSENENMLDIGDGPANGAKRQRVSGGQNHRPTKLPTRPKGNARPSGAFPAVPDPKPAFKPSAPTQPRQMHAKVSRDPQPIRAPTSTRPSNAKNEIIKQMGFVKISFDDMRKKMNTCQETMRTLFDVHQDLFDDNNVMNALQKMSNSMNKVFDGAKEGAAEVDSVIAWLSGKSDNIL</sequence>
<comment type="caution">
    <text evidence="4">The sequence shown here is derived from an EMBL/GenBank/DDBJ whole genome shotgun (WGS) entry which is preliminary data.</text>
</comment>
<feature type="zinc finger region" description="C3H1-type" evidence="1">
    <location>
        <begin position="46"/>
        <end position="74"/>
    </location>
</feature>
<accession>A0AAN6EYU5</accession>
<evidence type="ECO:0000313" key="4">
    <source>
        <dbReference type="EMBL" id="KAJ8993813.1"/>
    </source>
</evidence>
<feature type="domain" description="C3H1-type" evidence="3">
    <location>
        <begin position="46"/>
        <end position="74"/>
    </location>
</feature>
<organism evidence="4 5">
    <name type="scientific">Exophiala dermatitidis</name>
    <name type="common">Black yeast-like fungus</name>
    <name type="synonym">Wangiella dermatitidis</name>
    <dbReference type="NCBI Taxonomy" id="5970"/>
    <lineage>
        <taxon>Eukaryota</taxon>
        <taxon>Fungi</taxon>
        <taxon>Dikarya</taxon>
        <taxon>Ascomycota</taxon>
        <taxon>Pezizomycotina</taxon>
        <taxon>Eurotiomycetes</taxon>
        <taxon>Chaetothyriomycetidae</taxon>
        <taxon>Chaetothyriales</taxon>
        <taxon>Herpotrichiellaceae</taxon>
        <taxon>Exophiala</taxon>
    </lineage>
</organism>
<reference evidence="4" key="1">
    <citation type="submission" date="2023-01" db="EMBL/GenBank/DDBJ databases">
        <title>Exophiala dermititidis isolated from Cystic Fibrosis Patient.</title>
        <authorList>
            <person name="Kurbessoian T."/>
            <person name="Crocker A."/>
            <person name="Murante D."/>
            <person name="Hogan D.A."/>
            <person name="Stajich J.E."/>
        </authorList>
    </citation>
    <scope>NUCLEOTIDE SEQUENCE</scope>
    <source>
        <strain evidence="4">Ex8</strain>
    </source>
</reference>